<evidence type="ECO:0000313" key="4">
    <source>
        <dbReference type="Proteomes" id="UP001152747"/>
    </source>
</evidence>
<dbReference type="Proteomes" id="UP001152747">
    <property type="component" value="Unassembled WGS sequence"/>
</dbReference>
<evidence type="ECO:0000313" key="3">
    <source>
        <dbReference type="EMBL" id="CAI5454010.1"/>
    </source>
</evidence>
<feature type="region of interest" description="Disordered" evidence="1">
    <location>
        <begin position="142"/>
        <end position="172"/>
    </location>
</feature>
<dbReference type="OrthoDB" id="10071381at2759"/>
<protein>
    <recommendedName>
        <fullName evidence="2">Rad21/Rec8-like protein C-terminal eukaryotic domain-containing protein</fullName>
    </recommendedName>
</protein>
<gene>
    <name evidence="3" type="ORF">CAMP_LOCUS16647</name>
</gene>
<dbReference type="InterPro" id="IPR039781">
    <property type="entry name" value="Rad21/Rec8-like"/>
</dbReference>
<evidence type="ECO:0000259" key="2">
    <source>
        <dbReference type="Pfam" id="PF04824"/>
    </source>
</evidence>
<dbReference type="GO" id="GO:0007062">
    <property type="term" value="P:sister chromatid cohesion"/>
    <property type="evidence" value="ECO:0007669"/>
    <property type="project" value="InterPro"/>
</dbReference>
<name>A0A9P1IXB2_9PELO</name>
<dbReference type="AlphaFoldDB" id="A0A9P1IXB2"/>
<comment type="caution">
    <text evidence="3">The sequence shown here is derived from an EMBL/GenBank/DDBJ whole genome shotgun (WGS) entry which is preliminary data.</text>
</comment>
<feature type="compositionally biased region" description="Acidic residues" evidence="1">
    <location>
        <begin position="157"/>
        <end position="168"/>
    </location>
</feature>
<dbReference type="GO" id="GO:1990414">
    <property type="term" value="P:replication-born double-strand break repair via sister chromatid exchange"/>
    <property type="evidence" value="ECO:0007669"/>
    <property type="project" value="TreeGrafter"/>
</dbReference>
<reference evidence="3" key="1">
    <citation type="submission" date="2022-11" db="EMBL/GenBank/DDBJ databases">
        <authorList>
            <person name="Kikuchi T."/>
        </authorList>
    </citation>
    <scope>NUCLEOTIDE SEQUENCE</scope>
    <source>
        <strain evidence="3">PS1010</strain>
    </source>
</reference>
<keyword evidence="4" id="KW-1185">Reference proteome</keyword>
<dbReference type="EMBL" id="CANHGI010000006">
    <property type="protein sequence ID" value="CAI5454010.1"/>
    <property type="molecule type" value="Genomic_DNA"/>
</dbReference>
<dbReference type="Pfam" id="PF04824">
    <property type="entry name" value="Rad21_Rec8"/>
    <property type="match status" value="1"/>
</dbReference>
<dbReference type="InterPro" id="IPR036390">
    <property type="entry name" value="WH_DNA-bd_sf"/>
</dbReference>
<organism evidence="3 4">
    <name type="scientific">Caenorhabditis angaria</name>
    <dbReference type="NCBI Taxonomy" id="860376"/>
    <lineage>
        <taxon>Eukaryota</taxon>
        <taxon>Metazoa</taxon>
        <taxon>Ecdysozoa</taxon>
        <taxon>Nematoda</taxon>
        <taxon>Chromadorea</taxon>
        <taxon>Rhabditida</taxon>
        <taxon>Rhabditina</taxon>
        <taxon>Rhabditomorpha</taxon>
        <taxon>Rhabditoidea</taxon>
        <taxon>Rhabditidae</taxon>
        <taxon>Peloderinae</taxon>
        <taxon>Caenorhabditis</taxon>
    </lineage>
</organism>
<dbReference type="PANTHER" id="PTHR12585">
    <property type="entry name" value="SCC1 / RAD21 FAMILY MEMBER"/>
    <property type="match status" value="1"/>
</dbReference>
<dbReference type="InterPro" id="IPR023093">
    <property type="entry name" value="ScpA-like_C"/>
</dbReference>
<evidence type="ECO:0000256" key="1">
    <source>
        <dbReference type="SAM" id="MobiDB-lite"/>
    </source>
</evidence>
<dbReference type="Gene3D" id="1.10.10.580">
    <property type="entry name" value="Structural maintenance of chromosome 1. Chain E"/>
    <property type="match status" value="1"/>
</dbReference>
<sequence>MKSNMAEYRDTLNILDLSPPTLKLMKLKQIGTAEKLFHLPGSTGICAKPLIRQYQQRLTVVKDLEKREERNENIKNVLGLGEIVEEEFNYPEISAQDPAFVDDFEEVGAVDFENYENNHQVQLQDETELMPVMQAAMELTDDSFSPTDKKKKRERLMEEEEPAVDGDDDNRWSKRTQSVLNSIVNKINHSEEEEISLDDLLTKGSTRKTAAQKFYTLLVLKKWQAIELQQAEPYEEIFISTGPNVGQTLGQ</sequence>
<dbReference type="InterPro" id="IPR006909">
    <property type="entry name" value="Rad21/Rec8_C_eu"/>
</dbReference>
<dbReference type="GO" id="GO:0003682">
    <property type="term" value="F:chromatin binding"/>
    <property type="evidence" value="ECO:0007669"/>
    <property type="project" value="TreeGrafter"/>
</dbReference>
<feature type="domain" description="Rad21/Rec8-like protein C-terminal eukaryotic" evidence="2">
    <location>
        <begin position="192"/>
        <end position="244"/>
    </location>
</feature>
<dbReference type="SUPFAM" id="SSF46785">
    <property type="entry name" value="Winged helix' DNA-binding domain"/>
    <property type="match status" value="1"/>
</dbReference>
<proteinExistence type="predicted"/>
<dbReference type="GO" id="GO:0008278">
    <property type="term" value="C:cohesin complex"/>
    <property type="evidence" value="ECO:0007669"/>
    <property type="project" value="InterPro"/>
</dbReference>
<accession>A0A9P1IXB2</accession>
<dbReference type="PANTHER" id="PTHR12585:SF69">
    <property type="entry name" value="FI11703P"/>
    <property type="match status" value="1"/>
</dbReference>